<dbReference type="InterPro" id="IPR006133">
    <property type="entry name" value="DNA-dir_DNA_pol_B_exonuc"/>
</dbReference>
<evidence type="ECO:0000256" key="2">
    <source>
        <dbReference type="ARBA" id="ARBA00005755"/>
    </source>
</evidence>
<keyword evidence="9" id="KW-0539">Nucleus</keyword>
<evidence type="ECO:0000313" key="15">
    <source>
        <dbReference type="Proteomes" id="UP000824890"/>
    </source>
</evidence>
<dbReference type="Gene3D" id="3.90.1600.10">
    <property type="entry name" value="Palm domain of DNA polymerase"/>
    <property type="match status" value="2"/>
</dbReference>
<dbReference type="PROSITE" id="PS00116">
    <property type="entry name" value="DNA_POLYMERASE_B"/>
    <property type="match status" value="2"/>
</dbReference>
<feature type="domain" description="DNA-directed DNA polymerase family B exonuclease" evidence="12">
    <location>
        <begin position="134"/>
        <end position="376"/>
    </location>
</feature>
<name>A0ABQ8EGD6_BRANA</name>
<feature type="domain" description="Zinc finger DNA-directed DNA polymerase family B alpha" evidence="13">
    <location>
        <begin position="1036"/>
        <end position="1120"/>
    </location>
</feature>
<dbReference type="InterPro" id="IPR023211">
    <property type="entry name" value="DNA_pol_palm_dom_sf"/>
</dbReference>
<organism evidence="14 15">
    <name type="scientific">Brassica napus</name>
    <name type="common">Rape</name>
    <dbReference type="NCBI Taxonomy" id="3708"/>
    <lineage>
        <taxon>Eukaryota</taxon>
        <taxon>Viridiplantae</taxon>
        <taxon>Streptophyta</taxon>
        <taxon>Embryophyta</taxon>
        <taxon>Tracheophyta</taxon>
        <taxon>Spermatophyta</taxon>
        <taxon>Magnoliopsida</taxon>
        <taxon>eudicotyledons</taxon>
        <taxon>Gunneridae</taxon>
        <taxon>Pentapetalae</taxon>
        <taxon>rosids</taxon>
        <taxon>malvids</taxon>
        <taxon>Brassicales</taxon>
        <taxon>Brassicaceae</taxon>
        <taxon>Brassiceae</taxon>
        <taxon>Brassica</taxon>
    </lineage>
</organism>
<evidence type="ECO:0000256" key="3">
    <source>
        <dbReference type="ARBA" id="ARBA00012417"/>
    </source>
</evidence>
<evidence type="ECO:0000256" key="6">
    <source>
        <dbReference type="ARBA" id="ARBA00022771"/>
    </source>
</evidence>
<evidence type="ECO:0000259" key="11">
    <source>
        <dbReference type="Pfam" id="PF00136"/>
    </source>
</evidence>
<dbReference type="InterPro" id="IPR006172">
    <property type="entry name" value="DNA-dir_DNA_pol_B"/>
</dbReference>
<evidence type="ECO:0000256" key="10">
    <source>
        <dbReference type="SAM" id="MobiDB-lite"/>
    </source>
</evidence>
<dbReference type="Proteomes" id="UP000824890">
    <property type="component" value="Unassembled WGS sequence"/>
</dbReference>
<dbReference type="Gene3D" id="3.30.70.2820">
    <property type="match status" value="1"/>
</dbReference>
<keyword evidence="5" id="KW-0548">Nucleotidyltransferase</keyword>
<dbReference type="Gene3D" id="1.10.132.60">
    <property type="entry name" value="DNA polymerase family B, C-terminal domain"/>
    <property type="match status" value="2"/>
</dbReference>
<keyword evidence="7" id="KW-0862">Zinc</keyword>
<dbReference type="PRINTS" id="PR00106">
    <property type="entry name" value="DNAPOLB"/>
</dbReference>
<reference evidence="14 15" key="1">
    <citation type="submission" date="2021-05" db="EMBL/GenBank/DDBJ databases">
        <title>Genome Assembly of Synthetic Allotetraploid Brassica napus Reveals Homoeologous Exchanges between Subgenomes.</title>
        <authorList>
            <person name="Davis J.T."/>
        </authorList>
    </citation>
    <scope>NUCLEOTIDE SEQUENCE [LARGE SCALE GENOMIC DNA]</scope>
    <source>
        <strain evidence="15">cv. Da-Ae</strain>
        <tissue evidence="14">Seedling</tissue>
    </source>
</reference>
<dbReference type="CDD" id="cd05776">
    <property type="entry name" value="DNA_polB_alpha_exo"/>
    <property type="match status" value="2"/>
</dbReference>
<dbReference type="SUPFAM" id="SSF53098">
    <property type="entry name" value="Ribonuclease H-like"/>
    <property type="match status" value="2"/>
</dbReference>
<gene>
    <name evidence="14" type="ORF">HID58_007146</name>
</gene>
<accession>A0ABQ8EGD6</accession>
<feature type="domain" description="Zinc finger DNA-directed DNA polymerase family B alpha" evidence="13">
    <location>
        <begin position="2245"/>
        <end position="2440"/>
    </location>
</feature>
<dbReference type="Gene3D" id="1.10.3200.20">
    <property type="entry name" value="DNA Polymerase alpha, zinc finger"/>
    <property type="match status" value="2"/>
</dbReference>
<evidence type="ECO:0000256" key="1">
    <source>
        <dbReference type="ARBA" id="ARBA00004123"/>
    </source>
</evidence>
<dbReference type="NCBIfam" id="TIGR00592">
    <property type="entry name" value="pol2"/>
    <property type="match status" value="2"/>
</dbReference>
<dbReference type="PANTHER" id="PTHR45861:SF2">
    <property type="entry name" value="DNA POLYMERASE"/>
    <property type="match status" value="1"/>
</dbReference>
<dbReference type="SUPFAM" id="SSF56672">
    <property type="entry name" value="DNA/RNA polymerases"/>
    <property type="match status" value="2"/>
</dbReference>
<dbReference type="EMBL" id="JAGKQM010000002">
    <property type="protein sequence ID" value="KAH0939685.1"/>
    <property type="molecule type" value="Genomic_DNA"/>
</dbReference>
<dbReference type="InterPro" id="IPR017964">
    <property type="entry name" value="DNA-dir_DNA_pol_B_CS"/>
</dbReference>
<comment type="subcellular location">
    <subcellularLocation>
        <location evidence="1">Nucleus</location>
    </subcellularLocation>
</comment>
<dbReference type="Pfam" id="PF03104">
    <property type="entry name" value="DNA_pol_B_exo1"/>
    <property type="match status" value="2"/>
</dbReference>
<proteinExistence type="inferred from homology"/>
<dbReference type="InterPro" id="IPR012337">
    <property type="entry name" value="RNaseH-like_sf"/>
</dbReference>
<keyword evidence="6" id="KW-0863">Zinc-finger</keyword>
<evidence type="ECO:0000259" key="12">
    <source>
        <dbReference type="Pfam" id="PF03104"/>
    </source>
</evidence>
<dbReference type="Gene3D" id="3.30.420.10">
    <property type="entry name" value="Ribonuclease H-like superfamily/Ribonuclease H"/>
    <property type="match status" value="2"/>
</dbReference>
<feature type="domain" description="DNA-directed DNA polymerase family B multifunctional" evidence="11">
    <location>
        <begin position="442"/>
        <end position="617"/>
    </location>
</feature>
<evidence type="ECO:0000259" key="13">
    <source>
        <dbReference type="Pfam" id="PF08996"/>
    </source>
</evidence>
<dbReference type="InterPro" id="IPR015088">
    <property type="entry name" value="Znf_DNA-dir_DNA_pol_B_alpha"/>
</dbReference>
<dbReference type="InterPro" id="IPR043502">
    <property type="entry name" value="DNA/RNA_pol_sf"/>
</dbReference>
<evidence type="ECO:0000313" key="14">
    <source>
        <dbReference type="EMBL" id="KAH0939685.1"/>
    </source>
</evidence>
<dbReference type="InterPro" id="IPR042087">
    <property type="entry name" value="DNA_pol_B_thumb"/>
</dbReference>
<feature type="domain" description="DNA-directed DNA polymerase family B exonuclease" evidence="12">
    <location>
        <begin position="1450"/>
        <end position="1692"/>
    </location>
</feature>
<comment type="caution">
    <text evidence="14">The sequence shown here is derived from an EMBL/GenBank/DDBJ whole genome shotgun (WGS) entry which is preliminary data.</text>
</comment>
<evidence type="ECO:0000256" key="7">
    <source>
        <dbReference type="ARBA" id="ARBA00022833"/>
    </source>
</evidence>
<evidence type="ECO:0000256" key="9">
    <source>
        <dbReference type="ARBA" id="ARBA00023242"/>
    </source>
</evidence>
<evidence type="ECO:0000256" key="5">
    <source>
        <dbReference type="ARBA" id="ARBA00022695"/>
    </source>
</evidence>
<evidence type="ECO:0000256" key="8">
    <source>
        <dbReference type="ARBA" id="ARBA00022932"/>
    </source>
</evidence>
<keyword evidence="4" id="KW-0808">Transferase</keyword>
<feature type="region of interest" description="Disordered" evidence="10">
    <location>
        <begin position="1249"/>
        <end position="1269"/>
    </location>
</feature>
<comment type="similarity">
    <text evidence="2">Belongs to the DNA polymerase type-B family.</text>
</comment>
<feature type="domain" description="DNA-directed DNA polymerase family B multifunctional" evidence="11">
    <location>
        <begin position="643"/>
        <end position="990"/>
    </location>
</feature>
<dbReference type="SMART" id="SM00486">
    <property type="entry name" value="POLBc"/>
    <property type="match status" value="2"/>
</dbReference>
<dbReference type="CDD" id="cd05532">
    <property type="entry name" value="POLBc_alpha"/>
    <property type="match status" value="2"/>
</dbReference>
<keyword evidence="15" id="KW-1185">Reference proteome</keyword>
<evidence type="ECO:0000256" key="4">
    <source>
        <dbReference type="ARBA" id="ARBA00022679"/>
    </source>
</evidence>
<dbReference type="InterPro" id="IPR036397">
    <property type="entry name" value="RNaseH_sf"/>
</dbReference>
<dbReference type="Gene3D" id="1.10.287.690">
    <property type="entry name" value="Helix hairpin bin"/>
    <property type="match status" value="2"/>
</dbReference>
<dbReference type="InterPro" id="IPR006134">
    <property type="entry name" value="DNA-dir_DNA_pol_B_multi_dom"/>
</dbReference>
<keyword evidence="6" id="KW-0479">Metal-binding</keyword>
<feature type="compositionally biased region" description="Polar residues" evidence="10">
    <location>
        <begin position="1249"/>
        <end position="1264"/>
    </location>
</feature>
<dbReference type="EC" id="2.7.7.7" evidence="3"/>
<keyword evidence="8" id="KW-0239">DNA-directed DNA polymerase</keyword>
<dbReference type="InterPro" id="IPR045846">
    <property type="entry name" value="POLBc_alpha"/>
</dbReference>
<feature type="domain" description="DNA-directed DNA polymerase family B multifunctional" evidence="11">
    <location>
        <begin position="1758"/>
        <end position="2208"/>
    </location>
</feature>
<dbReference type="InterPro" id="IPR038256">
    <property type="entry name" value="Pol_alpha_znc_sf"/>
</dbReference>
<sequence length="2442" mass="274917">MSARGPNQAHRHESWGGPARFRDIPGFVLKTFELGVGENRAKPVNRIRISVENLWFSSGGNRSESRGKPTLVIEVSVVAVVTDKGMRRSIMTVIAMSESTAFLSGLSRVKKTERNLDPALPQDLKGESFCAVLGSHTSALELFILKRKIMGPSWLKISNFSTSLPSQRVSWCKFEVTVESPKVITGFAPEEKVVHPPAVVTAINLKTIVNEKHNISEIISASLLCFHNAKIDVPMAGPERKRCGILSHFTVVRNPEGTGWKKEVADRNSKKGCSVLSFENSERALLNRLFLELNKLDSDVLVGHNISRFDLDACKVLSSMWSKIGRLKRSFMPKLKGNNKCGATPGLMSCIAGRLLCDTDLCSQDLLKQQVSYSLTDLSKTQLNQDRKQISPHDIPKMFQSSKTLVELIECGERDAWLSMELMFHLSVLPLTLQLTNISGNLWGKTLQGSRAQRIEYYLLHTFHSRKYILPDKISQRMKDIIKSSKRRISHGELDADLALENDPSKKGPGYAGGLVLEPKKGLYDKYVVSSRLFSILKLFPFDFTQQREYNICFTTVPLSEDGVPRLPSSQTPGILPKLMEYLVSIRKRVKQNMKKETGLKYWELDIRQQALKLTANRFSSSAGNNAPTFCRILIVMFHSKRSIYGCLGFSDSRFYAKPLAELITLQGREILQRTVDLVQNHLNLEVIYGDTDSIMIHSGLDDMEEVKTIITKVIQAVNKKYRCLKIDCDGIYKRMLILRKKKYAGVKLQFKDGQTCEEIERKGVDMVRRDWSLLSKEIGDLCLAKIFYGGYVLNHSLTQEYLLFTLSCKHTIIFSGRVRMLLKQFITNFLLFFFIFYMLQQIKEEMRNGQVALEKYVITKALTKPPEAYPDSKSQPHVQVALRMRQRGVKEGFNAKDTVPYIICYEQVPKPEDHQLNIIPNPIVFLVKILYPFLPCVQGNASSVSSAGIAKRARHPDEVKSDDSRLLVDIDYYLAQQIHPVVSRLCAEIQGTSPERLAECLGLDPSKYRSNDATSSDPSTSLLFATSDEERNLQQRAYKSCEPLTLTCPSCSASFNCPSITSSVCTSISNKSETEESTFWLRLHCSKCRGIISPAMIANQVKRQIDGFLSMYYKGTMMVERKRGRAAEEASSWKNSVERLKAIRQGGLGNLSASGGGYDDIKLEQPVDDGDEYDAIVKCEGILEEVLAKVNPDDMDRERHRRRKQAATVPIKIHDSDDKCDHVAMENELMKEDVTDSVVTTLPQTCENMELPTSDSEGSNNIRQSEEAKAESGVKKEAICKGGTENGAEFDLDADGSLRFYILDAYEEAFGASMGTVYLFGKVKMGDTYKSCCVVVKNIQRCVYAIPNGSIFPSHELFMLQQEVKLSPESFRVKKLHEMASKLKNEISQQLLRLNVSNYSMALVKRSYAFEKPDVPAGEQYVLKINYPFKVDPALPQDLKGESFCAVLGSHTSALELFILKRKIMGPSWLKISNFSTSLPSQRVSWCKFEVTVESPKVITGFAPEEKVVHPPAVVTAINLKTIVNEKHNISEIISASLLCFHNAKIDVPMAGPERKRCGILSHFTVVRNPEGTGWKKEVADRNSKKGCSVLSFENSERALLNRLFLELNKLDSDVLVGHNISRFDLDACKVLSSMWSKIGRLKRSFMPKLKGNNKCGATPGLMSCIAGRLLCDTDLCSQDLLKQQVSYSLTDLSKTQLNQDRKQISPNDIPKMFQSSKTLVELIECGERDAWLSMELMFHLSVLPLTLQLTNISGNLWGKTLQGSRAQRIEYYLLHTFHSRKYILPDKISQRMKDIIKSSKRRISHGELDADLALENDPSKKGPGYAGGLVLEPKKGLYDKYVVLLDFNSLYPSIIQEYNICFTTVPLSEDGVPRLPSSQTPGILPKLMEHLVSIRKRVKQKMKKETGLKYWELDIRQQALKLTANSMYGCLGFSDSRFYAKPLAELITLQGREILQRTVDLVQNHLNLEVIYGDTDSIMIHSGLDDMEEVKTIITKVIQAVNKKYRCLKIDCDGIYKRMLILRKKKYAGVKLQFKDGQTCEEIERKGVDMVRRDWSLLSKEIGDLCLAKIFCGGSCEDVVEAIHNELVKIKEEMRNGQVALEKYVITKALTKPPEAYPDSKSQPHVQVALRMRQRGFKEGFNAKDTVPYIICYEQGNASSVSSAGIAKRARHPDEVKSDDSRLLVDIDYYLAQQIHPVVSRLCAEIQGTSPERLAECLGLDPSKYRSNDATSSDPSTSLLFATSDEERYKSCEPLTLTCPSCSASFNCPSITSSVCTSISNKSETEESTFWLRLHCSKCRGIISPAMIANQVKRQIDGFLSMYYKGTMMCDDESCKHTTRSPNFRLLGDRERGTVCPNYPNCNGTLLRKYTEADLYKQLSYFCHILDTQCSLEKMDVGVRIQVEKAMMKIKPAVESAASIARSIRDRCDYGWVQLTDIAI</sequence>
<dbReference type="Pfam" id="PF08996">
    <property type="entry name" value="zf-DNA_Pol"/>
    <property type="match status" value="2"/>
</dbReference>
<dbReference type="Pfam" id="PF00136">
    <property type="entry name" value="DNA_pol_B"/>
    <property type="match status" value="3"/>
</dbReference>
<dbReference type="PANTHER" id="PTHR45861">
    <property type="entry name" value="DNA POLYMERASE ALPHA CATALYTIC SUBUNIT"/>
    <property type="match status" value="1"/>
</dbReference>
<protein>
    <recommendedName>
        <fullName evidence="3">DNA-directed DNA polymerase</fullName>
        <ecNumber evidence="3">2.7.7.7</ecNumber>
    </recommendedName>
</protein>
<dbReference type="Gene3D" id="2.40.50.730">
    <property type="match status" value="2"/>
</dbReference>